<dbReference type="PANTHER" id="PTHR12792">
    <property type="entry name" value="EXTRA SPINDLE POLES 1-RELATED"/>
    <property type="match status" value="1"/>
</dbReference>
<dbReference type="Proteomes" id="UP000030641">
    <property type="component" value="Unassembled WGS sequence"/>
</dbReference>
<evidence type="ECO:0000313" key="8">
    <source>
        <dbReference type="Proteomes" id="UP000030641"/>
    </source>
</evidence>
<evidence type="ECO:0000256" key="1">
    <source>
        <dbReference type="ARBA" id="ARBA00000451"/>
    </source>
</evidence>
<feature type="domain" description="Peptidase C50" evidence="6">
    <location>
        <begin position="1801"/>
        <end position="1902"/>
    </location>
</feature>
<dbReference type="PANTHER" id="PTHR12792:SF0">
    <property type="entry name" value="SEPARIN"/>
    <property type="match status" value="1"/>
</dbReference>
<keyword evidence="3" id="KW-0378">Hydrolase</keyword>
<dbReference type="OrthoDB" id="10255632at2759"/>
<dbReference type="InterPro" id="IPR005314">
    <property type="entry name" value="Peptidase_C50"/>
</dbReference>
<dbReference type="OMA" id="FWSRYIK"/>
<evidence type="ECO:0000256" key="5">
    <source>
        <dbReference type="SAM" id="MobiDB-lite"/>
    </source>
</evidence>
<evidence type="ECO:0000259" key="6">
    <source>
        <dbReference type="PROSITE" id="PS51700"/>
    </source>
</evidence>
<dbReference type="GO" id="GO:0044732">
    <property type="term" value="C:mitotic spindle pole body"/>
    <property type="evidence" value="ECO:0007669"/>
    <property type="project" value="TreeGrafter"/>
</dbReference>
<dbReference type="EC" id="3.4.22.49" evidence="2"/>
<dbReference type="GO" id="GO:0051307">
    <property type="term" value="P:meiotic chromosome separation"/>
    <property type="evidence" value="ECO:0007669"/>
    <property type="project" value="TreeGrafter"/>
</dbReference>
<evidence type="ECO:0000256" key="3">
    <source>
        <dbReference type="ARBA" id="ARBA00022801"/>
    </source>
</evidence>
<dbReference type="GO" id="GO:0004197">
    <property type="term" value="F:cysteine-type endopeptidase activity"/>
    <property type="evidence" value="ECO:0007669"/>
    <property type="project" value="InterPro"/>
</dbReference>
<dbReference type="STRING" id="1043005.A0A074Y9U2"/>
<protein>
    <recommendedName>
        <fullName evidence="2">separase</fullName>
        <ecNumber evidence="2">3.4.22.49</ecNumber>
    </recommendedName>
</protein>
<dbReference type="EMBL" id="KL584769">
    <property type="protein sequence ID" value="KEQ92734.1"/>
    <property type="molecule type" value="Genomic_DNA"/>
</dbReference>
<accession>A0A074Y9U2</accession>
<sequence>MSPLTSPAEVVRIAIATPSSCSPTTTATLQSLLRPVPDQDTKPPKTPAKTTVARKPPPTRTTRAKATTTATSDAPKPLTPQERYKLATDVVNVSLKVLNDATKTSPSSPAQSPSRKKVLSSGLATIAECARLAFSHLRSARPSTDASLQLEMGMLALVSKLVALGLDTLAMKELRILKTCIHQRCGENSQALVAEKETLATLLHLECRTTDVKILSLATSYHLNVLRLIANSGRPATVQASLPYLLLDNDISPGALILRHVEQSQDRHKAGRQLDTLSKLILSLCPSSSASADQTEKSLKMHASPDTIFSLQTTALFMQMKWWPLVEHKANLEKELYDPLVRYLDAFRRRADDRSPQAYRQALKCVGSIIDLNKPKPTIAALSPVLCTSLSALAESFGMLDEALSYTDSLSTTSDTTLGSDLTLLCTIRSMALALERDENTDLASLHTQVTLCKFAIKNDARSAHLSLDELLVELAKLRKTTIRLLTQSVEKQSGSDVDELGFELCKVTFLCTNVLFWCLHRAAGDVESESVASKLLVSFVSSSIFACRALSSSSTHVETIQGALEVCKQLLGLRSDSDAEHLVVNISNLYWRCFQLLTPAPQEPSEQGIKCLQASIEILRGRALVHQEAGFLAAKLEKFGNIAKSCSVFAESIHLQLRAGILCDLAQEALTKPLAAILESRPKAQVLRRNLYEYHTSAAKDLDSISFFDDKTIDLVERATLLEIQLAFFEEDLFKPSHRRRIATDLQHLCGHLLDIYVQANHPLRCARVCTRILKYSKDFPGLISEKTAEHALACRIVQTSLGQDDGLQSYAPYLAASLSLAQTLHANGNPTEYITTSVQSLSALLKPLNTWESITKAVDDVEALTSDLQFVATFLALRGKNEACLEALQALSQVTHLNPALEPSSVLIISSKLALQYLRMGYSSEACRILEKGETMSSRMDLSVLAKLEWHLMKTEVWTTLGQPTVASKSLAVATECMRSFPAVDYASKAQAQIVRARFSFVSSLYSRSVGQVKQAMVHAKRYVLSCQQTLTFLELQHTSSNNQSTSPTAASHDELARAVDRLAISDARTPPASEAGAPQGAFISMIVPDLLNSFLHLAETYAHQGLRTEALYYLDQADALVSRIDVPELRTRVVVQREAQAYIEGVEPDRLVDEGGLVESIDLVKLAITRGDCYAVDEATWDTAQQEYGKAESMAARLASKRFVDSAETLEAPMAQPAASKVAKNAPVRAAKRAVTKTPIPRLPPAKIIKPANTKVKASTASVVPEQENVPLSSLSAAALRQRGLLLINQGETDLGLELLKRADSMKSDSVQEILQQLAMAEGLLRKFGDELALDFTFNVLPESTISYPALSALAGKKPSVQVSLSSTPMSHSSAITPRKGSRQKSADNEFSRFLCEAQERLVVIQRRSATTAGMSVFHQLCGLGSKAMMFLSAINASMSLSGTLHPTRAACSIEMSRIEAFSRELGTIEAEKDYHSQHLTLNFTAQESNGHLSAARFQKEYVDIIPSSWTAVSLTLSEDHNELYIVRYRANQSPFLLRLPMTRNKMQDIEGDEGSPSFDFESGKAELQEIIELSNYSCSKPPSAMTQEAKQSWWDEREALDLRMQELVVNVENIWLGGFKGVLSQHRKDSGLLARFRKSLDGILDRHLPSRQGTKSKAKKLVLDANIIELFVGLGDDHDGEVDMDEQVLDLLYFVIDILQFNGERNAYDEVDFDVMATETMDALRSYHEAANYNDANQNHLILILDRKLHAFPWESMPCLQDVSVSRVGSMLTLRERILAMRRQVGDRTEERYTVNKQSGASILNPSGDLSRTQTTMSPLLDSLIKRSNSSWKSTVNKIPSEKDFSSALSDKSMLMYFGHGSGNQYIRNRTIKKLDKCAEVVWLMGCSSGMVTEHGDYESTSVPLSYLVAGKRPEDTHSDDEAKVQRNDSREGLCMAIVATLWDVTDKDIDRFAVQMGEHWGLWSSAPAPSPKELAPPKTPRKRGRSVPKTPSKTPSRTPGGRSRSRLVMKDEDEDRKKSLVEAVMMSRDACNLRYLNGAATVVYGIPVYLGD</sequence>
<dbReference type="GO" id="GO:0005634">
    <property type="term" value="C:nucleus"/>
    <property type="evidence" value="ECO:0007669"/>
    <property type="project" value="InterPro"/>
</dbReference>
<gene>
    <name evidence="7" type="ORF">AUEXF2481DRAFT_7470</name>
</gene>
<comment type="catalytic activity">
    <reaction evidence="1">
        <text>All bonds known to be hydrolyzed by this endopeptidase have arginine in P1 and an acidic residue in P4. P6 is often occupied by an acidic residue or by a hydroxy-amino-acid residue, the phosphorylation of which enhances cleavage.</text>
        <dbReference type="EC" id="3.4.22.49"/>
    </reaction>
</comment>
<dbReference type="GO" id="GO:0072686">
    <property type="term" value="C:mitotic spindle"/>
    <property type="evidence" value="ECO:0007669"/>
    <property type="project" value="TreeGrafter"/>
</dbReference>
<proteinExistence type="predicted"/>
<dbReference type="GeneID" id="25371241"/>
<evidence type="ECO:0000256" key="2">
    <source>
        <dbReference type="ARBA" id="ARBA00012489"/>
    </source>
</evidence>
<feature type="compositionally biased region" description="Polar residues" evidence="5">
    <location>
        <begin position="1369"/>
        <end position="1379"/>
    </location>
</feature>
<keyword evidence="8" id="KW-1185">Reference proteome</keyword>
<reference evidence="7 8" key="1">
    <citation type="journal article" date="2014" name="BMC Genomics">
        <title>Genome sequencing of four Aureobasidium pullulans varieties: biotechnological potential, stress tolerance, and description of new species.</title>
        <authorList>
            <person name="Gostin Ar C."/>
            <person name="Ohm R.A."/>
            <person name="Kogej T."/>
            <person name="Sonjak S."/>
            <person name="Turk M."/>
            <person name="Zajc J."/>
            <person name="Zalar P."/>
            <person name="Grube M."/>
            <person name="Sun H."/>
            <person name="Han J."/>
            <person name="Sharma A."/>
            <person name="Chiniquy J."/>
            <person name="Ngan C.Y."/>
            <person name="Lipzen A."/>
            <person name="Barry K."/>
            <person name="Grigoriev I.V."/>
            <person name="Gunde-Cimerman N."/>
        </authorList>
    </citation>
    <scope>NUCLEOTIDE SEQUENCE [LARGE SCALE GENOMIC DNA]</scope>
    <source>
        <strain evidence="7 8">EXF-2481</strain>
    </source>
</reference>
<name>A0A074Y9U2_AURSE</name>
<dbReference type="Pfam" id="PF03568">
    <property type="entry name" value="Separin_C"/>
    <property type="match status" value="1"/>
</dbReference>
<dbReference type="InterPro" id="IPR030397">
    <property type="entry name" value="SEPARIN_core_dom"/>
</dbReference>
<feature type="region of interest" description="Disordered" evidence="5">
    <location>
        <begin position="1969"/>
        <end position="2021"/>
    </location>
</feature>
<dbReference type="HOGENOM" id="CLU_000454_0_0_1"/>
<feature type="region of interest" description="Disordered" evidence="5">
    <location>
        <begin position="31"/>
        <end position="79"/>
    </location>
</feature>
<evidence type="ECO:0000313" key="7">
    <source>
        <dbReference type="EMBL" id="KEQ92734.1"/>
    </source>
</evidence>
<dbReference type="GO" id="GO:0005737">
    <property type="term" value="C:cytoplasm"/>
    <property type="evidence" value="ECO:0007669"/>
    <property type="project" value="TreeGrafter"/>
</dbReference>
<dbReference type="RefSeq" id="XP_013341107.1">
    <property type="nucleotide sequence ID" value="XM_013485653.1"/>
</dbReference>
<dbReference type="GO" id="GO:0006508">
    <property type="term" value="P:proteolysis"/>
    <property type="evidence" value="ECO:0007669"/>
    <property type="project" value="InterPro"/>
</dbReference>
<dbReference type="InParanoid" id="A0A074Y9U2"/>
<dbReference type="PROSITE" id="PS51700">
    <property type="entry name" value="SEPARIN"/>
    <property type="match status" value="1"/>
</dbReference>
<evidence type="ECO:0000256" key="4">
    <source>
        <dbReference type="ARBA" id="ARBA00022829"/>
    </source>
</evidence>
<keyword evidence="4" id="KW-0159">Chromosome partition</keyword>
<feature type="region of interest" description="Disordered" evidence="5">
    <location>
        <begin position="1369"/>
        <end position="1388"/>
    </location>
</feature>
<feature type="compositionally biased region" description="Low complexity" evidence="5">
    <location>
        <begin position="1992"/>
        <end position="2007"/>
    </location>
</feature>
<feature type="compositionally biased region" description="Low complexity" evidence="5">
    <location>
        <begin position="47"/>
        <end position="76"/>
    </location>
</feature>
<organism evidence="7 8">
    <name type="scientific">Aureobasidium subglaciale (strain EXF-2481)</name>
    <name type="common">Aureobasidium pullulans var. subglaciale</name>
    <dbReference type="NCBI Taxonomy" id="1043005"/>
    <lineage>
        <taxon>Eukaryota</taxon>
        <taxon>Fungi</taxon>
        <taxon>Dikarya</taxon>
        <taxon>Ascomycota</taxon>
        <taxon>Pezizomycotina</taxon>
        <taxon>Dothideomycetes</taxon>
        <taxon>Dothideomycetidae</taxon>
        <taxon>Dothideales</taxon>
        <taxon>Saccotheciaceae</taxon>
        <taxon>Aureobasidium</taxon>
    </lineage>
</organism>